<evidence type="ECO:0000256" key="4">
    <source>
        <dbReference type="ARBA" id="ARBA00022833"/>
    </source>
</evidence>
<proteinExistence type="predicted"/>
<evidence type="ECO:0000256" key="5">
    <source>
        <dbReference type="PROSITE-ProRule" id="PRU00042"/>
    </source>
</evidence>
<dbReference type="PANTHER" id="PTHR24379">
    <property type="entry name" value="KRAB AND ZINC FINGER DOMAIN-CONTAINING"/>
    <property type="match status" value="1"/>
</dbReference>
<evidence type="ECO:0000256" key="3">
    <source>
        <dbReference type="ARBA" id="ARBA00022771"/>
    </source>
</evidence>
<reference evidence="8" key="1">
    <citation type="submission" date="2025-08" db="UniProtKB">
        <authorList>
            <consortium name="RefSeq"/>
        </authorList>
    </citation>
    <scope>IDENTIFICATION</scope>
    <source>
        <tissue evidence="8">Whole insect</tissue>
    </source>
</reference>
<feature type="domain" description="C2H2-type" evidence="7">
    <location>
        <begin position="18"/>
        <end position="45"/>
    </location>
</feature>
<dbReference type="PANTHER" id="PTHR24379:SF121">
    <property type="entry name" value="C2H2-TYPE DOMAIN-CONTAINING PROTEIN"/>
    <property type="match status" value="1"/>
</dbReference>
<sequence length="340" mass="39873">MSRFSKYSGEDINQILGFECRVCGNKYKVARSLWRHEKYECQKAPAFSCNYCDYKAKHKSSITKHISTVHTESHPHLFGFVNHLLATLISLIVYFLFIIYFSKHVQHVLFLAQFICNICGKKYRHERSLNSHKKYECQKEPQFKCSVCPYKAKVKQNLKSHMIQHYKKNWSMIYQGKISSCGADGAPNTMGKKNGCLKFMKDSNPEMILLHCVIHRKDLVAKNISPVLNGIYILHSVIKCVNAIKANAKCERLFNLFCEEYNEDHMRILFNTEYTFILVNYFKCETCGRGYKYKQNLKAHITNECQKEPKFFCLQCSYKTKVKANLTKHVKLHEKSRNMY</sequence>
<keyword evidence="4" id="KW-0862">Zinc</keyword>
<dbReference type="InterPro" id="IPR013087">
    <property type="entry name" value="Znf_C2H2_type"/>
</dbReference>
<accession>A0A6P7FWT8</accession>
<evidence type="ECO:0000259" key="7">
    <source>
        <dbReference type="PROSITE" id="PS50157"/>
    </source>
</evidence>
<dbReference type="Gene3D" id="3.30.160.60">
    <property type="entry name" value="Classic Zinc Finger"/>
    <property type="match status" value="3"/>
</dbReference>
<keyword evidence="6" id="KW-1133">Transmembrane helix</keyword>
<keyword evidence="6" id="KW-0472">Membrane</keyword>
<feature type="domain" description="C2H2-type" evidence="7">
    <location>
        <begin position="114"/>
        <end position="141"/>
    </location>
</feature>
<organism evidence="8">
    <name type="scientific">Diabrotica virgifera virgifera</name>
    <name type="common">western corn rootworm</name>
    <dbReference type="NCBI Taxonomy" id="50390"/>
    <lineage>
        <taxon>Eukaryota</taxon>
        <taxon>Metazoa</taxon>
        <taxon>Ecdysozoa</taxon>
        <taxon>Arthropoda</taxon>
        <taxon>Hexapoda</taxon>
        <taxon>Insecta</taxon>
        <taxon>Pterygota</taxon>
        <taxon>Neoptera</taxon>
        <taxon>Endopterygota</taxon>
        <taxon>Coleoptera</taxon>
        <taxon>Polyphaga</taxon>
        <taxon>Cucujiformia</taxon>
        <taxon>Chrysomeloidea</taxon>
        <taxon>Chrysomelidae</taxon>
        <taxon>Galerucinae</taxon>
        <taxon>Diabroticina</taxon>
        <taxon>Diabroticites</taxon>
        <taxon>Diabrotica</taxon>
    </lineage>
</organism>
<evidence type="ECO:0000256" key="2">
    <source>
        <dbReference type="ARBA" id="ARBA00022737"/>
    </source>
</evidence>
<keyword evidence="1" id="KW-0479">Metal-binding</keyword>
<feature type="domain" description="C2H2-type" evidence="7">
    <location>
        <begin position="311"/>
        <end position="338"/>
    </location>
</feature>
<evidence type="ECO:0000256" key="1">
    <source>
        <dbReference type="ARBA" id="ARBA00022723"/>
    </source>
</evidence>
<keyword evidence="6" id="KW-0812">Transmembrane</keyword>
<name>A0A6P7FWT8_DIAVI</name>
<feature type="domain" description="C2H2-type" evidence="7">
    <location>
        <begin position="47"/>
        <end position="75"/>
    </location>
</feature>
<dbReference type="SMART" id="SM00355">
    <property type="entry name" value="ZnF_C2H2"/>
    <property type="match status" value="6"/>
</dbReference>
<dbReference type="GO" id="GO:0008270">
    <property type="term" value="F:zinc ion binding"/>
    <property type="evidence" value="ECO:0007669"/>
    <property type="project" value="UniProtKB-KW"/>
</dbReference>
<feature type="domain" description="C2H2-type" evidence="7">
    <location>
        <begin position="282"/>
        <end position="309"/>
    </location>
</feature>
<evidence type="ECO:0000313" key="8">
    <source>
        <dbReference type="RefSeq" id="XP_028141004.1"/>
    </source>
</evidence>
<dbReference type="InterPro" id="IPR036236">
    <property type="entry name" value="Znf_C2H2_sf"/>
</dbReference>
<evidence type="ECO:0000256" key="6">
    <source>
        <dbReference type="SAM" id="Phobius"/>
    </source>
</evidence>
<protein>
    <submittedName>
        <fullName evidence="8">Telomere zinc finger-associated protein-like</fullName>
    </submittedName>
</protein>
<dbReference type="Pfam" id="PF00096">
    <property type="entry name" value="zf-C2H2"/>
    <property type="match status" value="2"/>
</dbReference>
<dbReference type="AlphaFoldDB" id="A0A6P7FWT8"/>
<keyword evidence="3 5" id="KW-0863">Zinc-finger</keyword>
<feature type="transmembrane region" description="Helical" evidence="6">
    <location>
        <begin position="80"/>
        <end position="101"/>
    </location>
</feature>
<dbReference type="RefSeq" id="XP_028141004.1">
    <property type="nucleotide sequence ID" value="XM_028285203.1"/>
</dbReference>
<gene>
    <name evidence="8" type="primary">LOC114335048</name>
</gene>
<dbReference type="InParanoid" id="A0A6P7FWT8"/>
<dbReference type="PROSITE" id="PS50157">
    <property type="entry name" value="ZINC_FINGER_C2H2_2"/>
    <property type="match status" value="5"/>
</dbReference>
<dbReference type="SUPFAM" id="SSF57667">
    <property type="entry name" value="beta-beta-alpha zinc fingers"/>
    <property type="match status" value="2"/>
</dbReference>
<keyword evidence="2" id="KW-0677">Repeat</keyword>